<keyword evidence="7 9" id="KW-0472">Membrane</keyword>
<dbReference type="PRINTS" id="PR00173">
    <property type="entry name" value="EDTRNSPORT"/>
</dbReference>
<feature type="transmembrane region" description="Helical" evidence="9">
    <location>
        <begin position="232"/>
        <end position="261"/>
    </location>
</feature>
<dbReference type="Proteomes" id="UP000649151">
    <property type="component" value="Unassembled WGS sequence"/>
</dbReference>
<name>A0ABR7IR07_9CLOT</name>
<feature type="transmembrane region" description="Helical" evidence="9">
    <location>
        <begin position="31"/>
        <end position="49"/>
    </location>
</feature>
<evidence type="ECO:0000313" key="12">
    <source>
        <dbReference type="Proteomes" id="UP000649151"/>
    </source>
</evidence>
<evidence type="ECO:0000256" key="2">
    <source>
        <dbReference type="ARBA" id="ARBA00022448"/>
    </source>
</evidence>
<comment type="subcellular location">
    <subcellularLocation>
        <location evidence="1">Cell membrane</location>
        <topology evidence="1">Multi-pass membrane protein</topology>
    </subcellularLocation>
</comment>
<dbReference type="InterPro" id="IPR052180">
    <property type="entry name" value="NhaC_Na-H+_Antiporter"/>
</dbReference>
<feature type="transmembrane region" description="Helical" evidence="9">
    <location>
        <begin position="7"/>
        <end position="25"/>
    </location>
</feature>
<dbReference type="EMBL" id="JACOQK010000001">
    <property type="protein sequence ID" value="MBC5787586.1"/>
    <property type="molecule type" value="Genomic_DNA"/>
</dbReference>
<evidence type="ECO:0000256" key="6">
    <source>
        <dbReference type="ARBA" id="ARBA00022989"/>
    </source>
</evidence>
<dbReference type="PANTHER" id="PTHR33451">
    <property type="entry name" value="MALATE-2H(+)/NA(+)-LACTATE ANTIPORTER"/>
    <property type="match status" value="1"/>
</dbReference>
<evidence type="ECO:0000256" key="7">
    <source>
        <dbReference type="ARBA" id="ARBA00023136"/>
    </source>
</evidence>
<dbReference type="Pfam" id="PF03553">
    <property type="entry name" value="Na_H_antiporter"/>
    <property type="match status" value="2"/>
</dbReference>
<evidence type="ECO:0000256" key="3">
    <source>
        <dbReference type="ARBA" id="ARBA00022449"/>
    </source>
</evidence>
<evidence type="ECO:0000256" key="4">
    <source>
        <dbReference type="ARBA" id="ARBA00022475"/>
    </source>
</evidence>
<feature type="transmembrane region" description="Helical" evidence="9">
    <location>
        <begin position="192"/>
        <end position="211"/>
    </location>
</feature>
<comment type="similarity">
    <text evidence="8">Belongs to the NhaC Na(+)/H(+) (TC 2.A.35) antiporter family.</text>
</comment>
<reference evidence="11 12" key="1">
    <citation type="submission" date="2020-08" db="EMBL/GenBank/DDBJ databases">
        <title>Genome public.</title>
        <authorList>
            <person name="Liu C."/>
            <person name="Sun Q."/>
        </authorList>
    </citation>
    <scope>NUCLEOTIDE SEQUENCE [LARGE SCALE GENOMIC DNA]</scope>
    <source>
        <strain evidence="11 12">NSJ-27</strain>
    </source>
</reference>
<evidence type="ECO:0000256" key="5">
    <source>
        <dbReference type="ARBA" id="ARBA00022692"/>
    </source>
</evidence>
<feature type="transmembrane region" description="Helical" evidence="9">
    <location>
        <begin position="70"/>
        <end position="90"/>
    </location>
</feature>
<evidence type="ECO:0000313" key="11">
    <source>
        <dbReference type="EMBL" id="MBC5787586.1"/>
    </source>
</evidence>
<comment type="caution">
    <text evidence="11">The sequence shown here is derived from an EMBL/GenBank/DDBJ whole genome shotgun (WGS) entry which is preliminary data.</text>
</comment>
<keyword evidence="5 9" id="KW-0812">Transmembrane</keyword>
<accession>A0ABR7IR07</accession>
<evidence type="ECO:0000259" key="10">
    <source>
        <dbReference type="Pfam" id="PF03553"/>
    </source>
</evidence>
<evidence type="ECO:0000256" key="1">
    <source>
        <dbReference type="ARBA" id="ARBA00004651"/>
    </source>
</evidence>
<keyword evidence="6 9" id="KW-1133">Transmembrane helix</keyword>
<dbReference type="RefSeq" id="WP_069989322.1">
    <property type="nucleotide sequence ID" value="NZ_JACOQK010000001.1"/>
</dbReference>
<keyword evidence="3" id="KW-0050">Antiport</keyword>
<dbReference type="InterPro" id="IPR018461">
    <property type="entry name" value="Na/H_Antiport_NhaC-like_C"/>
</dbReference>
<feature type="transmembrane region" description="Helical" evidence="9">
    <location>
        <begin position="110"/>
        <end position="134"/>
    </location>
</feature>
<protein>
    <submittedName>
        <fullName evidence="11">Na+/H+ antiporter NhaC family protein</fullName>
    </submittedName>
</protein>
<feature type="domain" description="Na+/H+ antiporter NhaC-like C-terminal" evidence="10">
    <location>
        <begin position="243"/>
        <end position="420"/>
    </location>
</feature>
<gene>
    <name evidence="11" type="ORF">H8Z77_06060</name>
</gene>
<organism evidence="11 12">
    <name type="scientific">Clostridium facile</name>
    <dbReference type="NCBI Taxonomy" id="2763035"/>
    <lineage>
        <taxon>Bacteria</taxon>
        <taxon>Bacillati</taxon>
        <taxon>Bacillota</taxon>
        <taxon>Clostridia</taxon>
        <taxon>Eubacteriales</taxon>
        <taxon>Clostridiaceae</taxon>
        <taxon>Clostridium</taxon>
    </lineage>
</organism>
<dbReference type="PANTHER" id="PTHR33451:SF5">
    <property type="entry name" value="NA+_H+ ANTIPORTER"/>
    <property type="match status" value="1"/>
</dbReference>
<proteinExistence type="inferred from homology"/>
<evidence type="ECO:0000256" key="9">
    <source>
        <dbReference type="SAM" id="Phobius"/>
    </source>
</evidence>
<keyword evidence="2" id="KW-0813">Transport</keyword>
<feature type="domain" description="Na+/H+ antiporter NhaC-like C-terminal" evidence="10">
    <location>
        <begin position="15"/>
        <end position="207"/>
    </location>
</feature>
<sequence length="431" mass="45294">MEKGHVLGLLPIGIFLIIFVGTGIITGDFYIMPAVVGFLVALVVALFQNRSLPLAKKIETACKGAGDETIITMVFIFILAGAFSGIVKAAGGADSTVNFSLSIIPPNLAVVGIFIVGCFISLSMGTSVGTITALTPIAVGISEKTNLPLALTVGAVVCGAMFGDNLSMISDTTIAAVRTQGCEMKDKFKQNFLIVLPAAIVTIIILVSRTFHSTYVVTGDMSYNIFQILPYLVVLIGALIGFNVFIVLFSGIGVSIIVGLATGKFDFLGMFEALGSGIESMYEISILSMVVAAVVALVRQNGGIQFLIYAIRKCFRGRKGAELGIAGISAAVDVCTANNTVAIVMAGGIVKEIGEEYEIPPKRVASILDIFTSVIQGILPYGAQLLTAASLASLHPTDILPNLYYPVLMGVSAILFICFGKKVIKNNGKKE</sequence>
<feature type="transmembrane region" description="Helical" evidence="9">
    <location>
        <begin position="403"/>
        <end position="420"/>
    </location>
</feature>
<keyword evidence="12" id="KW-1185">Reference proteome</keyword>
<evidence type="ECO:0000256" key="8">
    <source>
        <dbReference type="ARBA" id="ARBA00038435"/>
    </source>
</evidence>
<feature type="transmembrane region" description="Helical" evidence="9">
    <location>
        <begin position="364"/>
        <end position="383"/>
    </location>
</feature>
<keyword evidence="4" id="KW-1003">Cell membrane</keyword>